<keyword evidence="3" id="KW-1185">Reference proteome</keyword>
<dbReference type="Gene3D" id="2.60.40.1670">
    <property type="entry name" value="beta-sandwich domain of Sec23/24"/>
    <property type="match status" value="1"/>
</dbReference>
<dbReference type="InterPro" id="IPR050550">
    <property type="entry name" value="SEC23_SEC24_subfamily"/>
</dbReference>
<dbReference type="GO" id="GO:0090110">
    <property type="term" value="P:COPII-coated vesicle cargo loading"/>
    <property type="evidence" value="ECO:0007669"/>
    <property type="project" value="TreeGrafter"/>
</dbReference>
<evidence type="ECO:0000313" key="2">
    <source>
        <dbReference type="EMBL" id="KAJ8905848.1"/>
    </source>
</evidence>
<dbReference type="GO" id="GO:0006886">
    <property type="term" value="P:intracellular protein transport"/>
    <property type="evidence" value="ECO:0007669"/>
    <property type="project" value="InterPro"/>
</dbReference>
<accession>A0AAV8UW97</accession>
<evidence type="ECO:0008006" key="4">
    <source>
        <dbReference type="Google" id="ProtNLM"/>
    </source>
</evidence>
<dbReference type="GO" id="GO:0070971">
    <property type="term" value="C:endoplasmic reticulum exit site"/>
    <property type="evidence" value="ECO:0007669"/>
    <property type="project" value="TreeGrafter"/>
</dbReference>
<dbReference type="AlphaFoldDB" id="A0AAV8UW97"/>
<name>A0AAV8UW97_9RHOD</name>
<reference evidence="2 3" key="1">
    <citation type="journal article" date="2023" name="Nat. Commun.">
        <title>Origin of minicircular mitochondrial genomes in red algae.</title>
        <authorList>
            <person name="Lee Y."/>
            <person name="Cho C.H."/>
            <person name="Lee Y.M."/>
            <person name="Park S.I."/>
            <person name="Yang J.H."/>
            <person name="West J.A."/>
            <person name="Bhattacharya D."/>
            <person name="Yoon H.S."/>
        </authorList>
    </citation>
    <scope>NUCLEOTIDE SEQUENCE [LARGE SCALE GENOMIC DNA]</scope>
    <source>
        <strain evidence="2 3">CCMP1338</strain>
        <tissue evidence="2">Whole cell</tissue>
    </source>
</reference>
<proteinExistence type="predicted"/>
<gene>
    <name evidence="2" type="ORF">NDN08_002353</name>
</gene>
<protein>
    <recommendedName>
        <fullName evidence="4">Protein transport protein SEC23</fullName>
    </recommendedName>
</protein>
<feature type="region of interest" description="Disordered" evidence="1">
    <location>
        <begin position="45"/>
        <end position="81"/>
    </location>
</feature>
<feature type="compositionally biased region" description="Polar residues" evidence="1">
    <location>
        <begin position="45"/>
        <end position="57"/>
    </location>
</feature>
<evidence type="ECO:0000313" key="3">
    <source>
        <dbReference type="Proteomes" id="UP001157974"/>
    </source>
</evidence>
<comment type="caution">
    <text evidence="2">The sequence shown here is derived from an EMBL/GenBank/DDBJ whole genome shotgun (WGS) entry which is preliminary data.</text>
</comment>
<dbReference type="GO" id="GO:0030127">
    <property type="term" value="C:COPII vesicle coat"/>
    <property type="evidence" value="ECO:0007669"/>
    <property type="project" value="InterPro"/>
</dbReference>
<dbReference type="Proteomes" id="UP001157974">
    <property type="component" value="Unassembled WGS sequence"/>
</dbReference>
<dbReference type="EMBL" id="JAMWBK010000004">
    <property type="protein sequence ID" value="KAJ8905848.1"/>
    <property type="molecule type" value="Genomic_DNA"/>
</dbReference>
<dbReference type="SUPFAM" id="SSF81995">
    <property type="entry name" value="beta-sandwich domain of Sec23/24"/>
    <property type="match status" value="1"/>
</dbReference>
<dbReference type="GO" id="GO:0008270">
    <property type="term" value="F:zinc ion binding"/>
    <property type="evidence" value="ECO:0007669"/>
    <property type="project" value="InterPro"/>
</dbReference>
<dbReference type="PANTHER" id="PTHR13803">
    <property type="entry name" value="SEC24-RELATED PROTEIN"/>
    <property type="match status" value="1"/>
</dbReference>
<dbReference type="GO" id="GO:0000149">
    <property type="term" value="F:SNARE binding"/>
    <property type="evidence" value="ECO:0007669"/>
    <property type="project" value="TreeGrafter"/>
</dbReference>
<organism evidence="2 3">
    <name type="scientific">Rhodosorus marinus</name>
    <dbReference type="NCBI Taxonomy" id="101924"/>
    <lineage>
        <taxon>Eukaryota</taxon>
        <taxon>Rhodophyta</taxon>
        <taxon>Stylonematophyceae</taxon>
        <taxon>Stylonematales</taxon>
        <taxon>Stylonemataceae</taxon>
        <taxon>Rhodosorus</taxon>
    </lineage>
</organism>
<dbReference type="Gene3D" id="2.30.30.380">
    <property type="entry name" value="Zn-finger domain of Sec23/24"/>
    <property type="match status" value="1"/>
</dbReference>
<dbReference type="SUPFAM" id="SSF82919">
    <property type="entry name" value="Zn-finger domain of Sec23/24"/>
    <property type="match status" value="1"/>
</dbReference>
<sequence length="737" mass="81327">MFRATTSRFPTTAEVKNESGVPWGALLTPLVSFTPDESGVFLQKASSGLSRHGSSGMQGAPKARNSPGPSLRTRPPVNKPTAEDIDRCNACGAYISRSTRMVAVFWRCSICGKRNDLGERYTSLVDGLDRASLQELSADFFEAEVERDLESNGSGYIYVIDTCGSEETVLHLRDAVMASIEMLGEDDLVGVMLLGSETIALLDPYQSNPSNAPLFRRIGVVKGGSCRVRLQAVIDPRRWLRPLRGEGRACIVAGLKHVNRSSTKRPRRNGGDANESPCLESGLKALFELWEGVSELTKAVRCFLLLGKRYLFKGLGISVLRASQQGEAGIMVDCAVLDDDARPPLPVAAVMKSFEPLVRSTGGSFILCENAKAIRDELCLSLEKTVALDGLMRIRTTTSFRISRWHGAGLAQDPQVDDMFHINLQSSSHSLAVMFEFSTSDGFLAADMQPCVQLALKYREVRAGWPTRRLLRVHTLQFTTDQSAERVRREADPEVVFSLLTRSVLEVARSVGPDAAAESMRTWLTVLMTKVSNSERKSKKNNTAQGTAFIDRVSRLVYGLCQRSNLSDPYILSRWENLPPEWLAAAVYPRMLGFTAGEDAEGIYGTQPRDLHLALSSMVDSALPLFIIDAYTKVVVYLYTPSASVHAQASFPPSEDSAPMQVVRRLRRSRPIRTQLLTLRHGVKEDEAVVKTFLIEDDEREAGAVVLNMSDQPQNDPVQEPASAYDRFRREISGVVN</sequence>
<dbReference type="PANTHER" id="PTHR13803:SF17">
    <property type="entry name" value="PROTEIN TRANSPORT PROTEIN SEC24"/>
    <property type="match status" value="1"/>
</dbReference>
<dbReference type="InterPro" id="IPR036174">
    <property type="entry name" value="Znf_Sec23_Sec24_sf"/>
</dbReference>
<evidence type="ECO:0000256" key="1">
    <source>
        <dbReference type="SAM" id="MobiDB-lite"/>
    </source>
</evidence>